<dbReference type="EMBL" id="BGPR01002053">
    <property type="protein sequence ID" value="GBM66933.1"/>
    <property type="molecule type" value="Genomic_DNA"/>
</dbReference>
<organism evidence="1 2">
    <name type="scientific">Araneus ventricosus</name>
    <name type="common">Orbweaver spider</name>
    <name type="synonym">Epeira ventricosa</name>
    <dbReference type="NCBI Taxonomy" id="182803"/>
    <lineage>
        <taxon>Eukaryota</taxon>
        <taxon>Metazoa</taxon>
        <taxon>Ecdysozoa</taxon>
        <taxon>Arthropoda</taxon>
        <taxon>Chelicerata</taxon>
        <taxon>Arachnida</taxon>
        <taxon>Araneae</taxon>
        <taxon>Araneomorphae</taxon>
        <taxon>Entelegynae</taxon>
        <taxon>Araneoidea</taxon>
        <taxon>Araneidae</taxon>
        <taxon>Araneus</taxon>
    </lineage>
</organism>
<proteinExistence type="predicted"/>
<accession>A0A4Y2HP79</accession>
<dbReference type="AlphaFoldDB" id="A0A4Y2HP79"/>
<dbReference type="Proteomes" id="UP000499080">
    <property type="component" value="Unassembled WGS sequence"/>
</dbReference>
<comment type="caution">
    <text evidence="1">The sequence shown here is derived from an EMBL/GenBank/DDBJ whole genome shotgun (WGS) entry which is preliminary data.</text>
</comment>
<keyword evidence="2" id="KW-1185">Reference proteome</keyword>
<protein>
    <submittedName>
        <fullName evidence="1">Uncharacterized protein</fullName>
    </submittedName>
</protein>
<evidence type="ECO:0000313" key="2">
    <source>
        <dbReference type="Proteomes" id="UP000499080"/>
    </source>
</evidence>
<evidence type="ECO:0000313" key="1">
    <source>
        <dbReference type="EMBL" id="GBM66933.1"/>
    </source>
</evidence>
<sequence length="104" mass="11633">MFNTEASNPFGVLESLSKLKNPVDNLLKVISTQKNDGGAISKKTIKKHTRVLVFLRKALGSSKSDVKQAFEWTPNNTSSRWRNRSLKSGKLSEDQLITIVCNLE</sequence>
<name>A0A4Y2HP79_ARAVE</name>
<gene>
    <name evidence="1" type="ORF">AVEN_211287_1</name>
</gene>
<reference evidence="1 2" key="1">
    <citation type="journal article" date="2019" name="Sci. Rep.">
        <title>Orb-weaving spider Araneus ventricosus genome elucidates the spidroin gene catalogue.</title>
        <authorList>
            <person name="Kono N."/>
            <person name="Nakamura H."/>
            <person name="Ohtoshi R."/>
            <person name="Moran D.A.P."/>
            <person name="Shinohara A."/>
            <person name="Yoshida Y."/>
            <person name="Fujiwara M."/>
            <person name="Mori M."/>
            <person name="Tomita M."/>
            <person name="Arakawa K."/>
        </authorList>
    </citation>
    <scope>NUCLEOTIDE SEQUENCE [LARGE SCALE GENOMIC DNA]</scope>
</reference>